<dbReference type="AlphaFoldDB" id="A0A7W5G7C1"/>
<dbReference type="EMBL" id="JACHXM010000027">
    <property type="protein sequence ID" value="MBB3142787.1"/>
    <property type="molecule type" value="Genomic_DNA"/>
</dbReference>
<accession>A0A7W5G7C1</accession>
<sequence length="239" mass="27362">MKERPILFNDEMVRTLLDGRKTQARRLLKPQPGTTPDDYPGAPGHWWPCNAVHSMVHVERELQNKAGGWEGFAGTVCPFGQPGDRLWVREAHGYEIRSVGGTPHEQIAYRASKPNAVSCYDCNGVEQPMKWRPSIHMPRWACRLLLEVTAVRVERLQDISRFDACREGIYAEDHDWRESEFYLPNVAYRSSPSAGVRYSSARHAFEELWASINGPDSWAANPWVWVVEFRRIEAQEVAA</sequence>
<comment type="caution">
    <text evidence="1">The sequence shown here is derived from an EMBL/GenBank/DDBJ whole genome shotgun (WGS) entry which is preliminary data.</text>
</comment>
<gene>
    <name evidence="1" type="ORF">FHR96_003689</name>
</gene>
<organism evidence="1 2">
    <name type="scientific">Halomonas organivorans</name>
    <dbReference type="NCBI Taxonomy" id="257772"/>
    <lineage>
        <taxon>Bacteria</taxon>
        <taxon>Pseudomonadati</taxon>
        <taxon>Pseudomonadota</taxon>
        <taxon>Gammaproteobacteria</taxon>
        <taxon>Oceanospirillales</taxon>
        <taxon>Halomonadaceae</taxon>
        <taxon>Halomonas</taxon>
    </lineage>
</organism>
<evidence type="ECO:0000313" key="1">
    <source>
        <dbReference type="EMBL" id="MBB3142787.1"/>
    </source>
</evidence>
<proteinExistence type="predicted"/>
<protein>
    <recommendedName>
        <fullName evidence="3">Morphogenetic protein</fullName>
    </recommendedName>
</protein>
<reference evidence="1 2" key="1">
    <citation type="submission" date="2020-08" db="EMBL/GenBank/DDBJ databases">
        <title>Genomic Encyclopedia of Type Strains, Phase III (KMG-III): the genomes of soil and plant-associated and newly described type strains.</title>
        <authorList>
            <person name="Whitman W."/>
        </authorList>
    </citation>
    <scope>NUCLEOTIDE SEQUENCE [LARGE SCALE GENOMIC DNA]</scope>
    <source>
        <strain evidence="1 2">CECT 5995</strain>
    </source>
</reference>
<dbReference type="RefSeq" id="WP_183389147.1">
    <property type="nucleotide sequence ID" value="NZ_JACHXM010000027.1"/>
</dbReference>
<dbReference type="Proteomes" id="UP000525987">
    <property type="component" value="Unassembled WGS sequence"/>
</dbReference>
<keyword evidence="2" id="KW-1185">Reference proteome</keyword>
<evidence type="ECO:0000313" key="2">
    <source>
        <dbReference type="Proteomes" id="UP000525987"/>
    </source>
</evidence>
<evidence type="ECO:0008006" key="3">
    <source>
        <dbReference type="Google" id="ProtNLM"/>
    </source>
</evidence>
<name>A0A7W5G7C1_9GAMM</name>